<reference evidence="6" key="1">
    <citation type="submission" date="2021-01" db="UniProtKB">
        <authorList>
            <consortium name="EnsemblMetazoa"/>
        </authorList>
    </citation>
    <scope>IDENTIFICATION</scope>
</reference>
<dbReference type="GO" id="GO:0070492">
    <property type="term" value="F:oligosaccharide binding"/>
    <property type="evidence" value="ECO:0007669"/>
    <property type="project" value="TreeGrafter"/>
</dbReference>
<dbReference type="EnsemblMetazoa" id="CLYHEMT019774.1">
    <property type="protein sequence ID" value="CLYHEMP019774.1"/>
    <property type="gene ID" value="CLYHEMG019774"/>
</dbReference>
<keyword evidence="7" id="KW-1185">Reference proteome</keyword>
<keyword evidence="3" id="KW-0106">Calcium</keyword>
<name>A0A7M5X9T1_9CNID</name>
<evidence type="ECO:0000256" key="4">
    <source>
        <dbReference type="ARBA" id="ARBA00023157"/>
    </source>
</evidence>
<dbReference type="InterPro" id="IPR036056">
    <property type="entry name" value="Fibrinogen-like_C"/>
</dbReference>
<protein>
    <recommendedName>
        <fullName evidence="5">Apple domain-containing protein</fullName>
    </recommendedName>
</protein>
<keyword evidence="4" id="KW-1015">Disulfide bond</keyword>
<dbReference type="InterPro" id="IPR014716">
    <property type="entry name" value="Fibrinogen_a/b/g_C_1"/>
</dbReference>
<evidence type="ECO:0000313" key="6">
    <source>
        <dbReference type="EnsemblMetazoa" id="CLYHEMP019774.1"/>
    </source>
</evidence>
<accession>A0A7M5X9T1</accession>
<evidence type="ECO:0000256" key="2">
    <source>
        <dbReference type="ARBA" id="ARBA00022734"/>
    </source>
</evidence>
<evidence type="ECO:0000256" key="1">
    <source>
        <dbReference type="ARBA" id="ARBA00022723"/>
    </source>
</evidence>
<dbReference type="RefSeq" id="XP_066911683.1">
    <property type="nucleotide sequence ID" value="XM_067055582.1"/>
</dbReference>
<feature type="domain" description="Apple" evidence="5">
    <location>
        <begin position="52"/>
        <end position="113"/>
    </location>
</feature>
<dbReference type="Gene3D" id="3.50.4.10">
    <property type="entry name" value="Hepatocyte Growth Factor"/>
    <property type="match status" value="1"/>
</dbReference>
<dbReference type="InterPro" id="IPR003609">
    <property type="entry name" value="Pan_app"/>
</dbReference>
<dbReference type="PANTHER" id="PTHR16146">
    <property type="entry name" value="INTELECTIN"/>
    <property type="match status" value="1"/>
</dbReference>
<organism evidence="6 7">
    <name type="scientific">Clytia hemisphaerica</name>
    <dbReference type="NCBI Taxonomy" id="252671"/>
    <lineage>
        <taxon>Eukaryota</taxon>
        <taxon>Metazoa</taxon>
        <taxon>Cnidaria</taxon>
        <taxon>Hydrozoa</taxon>
        <taxon>Hydroidolina</taxon>
        <taxon>Leptothecata</taxon>
        <taxon>Obeliida</taxon>
        <taxon>Clytiidae</taxon>
        <taxon>Clytia</taxon>
    </lineage>
</organism>
<dbReference type="SUPFAM" id="SSF56496">
    <property type="entry name" value="Fibrinogen C-terminal domain-like"/>
    <property type="match status" value="1"/>
</dbReference>
<dbReference type="NCBIfam" id="NF040941">
    <property type="entry name" value="GGGWT_bact"/>
    <property type="match status" value="1"/>
</dbReference>
<evidence type="ECO:0000259" key="5">
    <source>
        <dbReference type="Pfam" id="PF00024"/>
    </source>
</evidence>
<evidence type="ECO:0000256" key="3">
    <source>
        <dbReference type="ARBA" id="ARBA00022837"/>
    </source>
</evidence>
<dbReference type="GO" id="GO:0046872">
    <property type="term" value="F:metal ion binding"/>
    <property type="evidence" value="ECO:0007669"/>
    <property type="project" value="UniProtKB-KW"/>
</dbReference>
<keyword evidence="2" id="KW-0430">Lectin</keyword>
<sequence>MNIFRTNRNTRQLVFFTRITSLVLSCVGAFLAQKVLQHKTDQSMTLNFALRGKRLVAANIIGTLSNLQRVDQCIVQCMTNSKCRSVNYNKKIKVCQLLDENIDESEIGKTTVKDEDWNFYGYKRQERDFECVEVGGVNRCCYANGIVCTLVKSCKQLKLRCPLCKSGFYRIHLNSENIDVYCDMEDEHGGGGWMMIANVTVENEEDRFNKFIEKVRNDDLNALKNVTYGGFALSEPTVRTIRNTFTEIRMKCHKPSHGRTIDVVFNNTQIIDSVLLNSVSNEEKQPCQNTDYYLLPTDNSILGQHSCVVTGTRYDIVTAKLYNHGYFRYSLGHLHIHEPNRMDCDDFPLGSNQPRDFTGNWQYFLR</sequence>
<dbReference type="CDD" id="cd01099">
    <property type="entry name" value="PAN_AP_HGF"/>
    <property type="match status" value="1"/>
</dbReference>
<dbReference type="PANTHER" id="PTHR16146:SF46">
    <property type="entry name" value="INTELECTIN-1A-RELATED"/>
    <property type="match status" value="1"/>
</dbReference>
<dbReference type="SUPFAM" id="SSF57414">
    <property type="entry name" value="Hairpin loop containing domain-like"/>
    <property type="match status" value="1"/>
</dbReference>
<dbReference type="Gene3D" id="3.90.215.10">
    <property type="entry name" value="Gamma Fibrinogen, chain A, domain 1"/>
    <property type="match status" value="1"/>
</dbReference>
<proteinExistence type="predicted"/>
<dbReference type="GeneID" id="136798909"/>
<dbReference type="GO" id="GO:0005615">
    <property type="term" value="C:extracellular space"/>
    <property type="evidence" value="ECO:0007669"/>
    <property type="project" value="TreeGrafter"/>
</dbReference>
<dbReference type="AlphaFoldDB" id="A0A7M5X9T1"/>
<dbReference type="Pfam" id="PF00024">
    <property type="entry name" value="PAN_1"/>
    <property type="match status" value="1"/>
</dbReference>
<keyword evidence="1" id="KW-0479">Metal-binding</keyword>
<dbReference type="OrthoDB" id="5952160at2759"/>
<dbReference type="Proteomes" id="UP000594262">
    <property type="component" value="Unplaced"/>
</dbReference>
<evidence type="ECO:0000313" key="7">
    <source>
        <dbReference type="Proteomes" id="UP000594262"/>
    </source>
</evidence>